<dbReference type="GO" id="GO:0030414">
    <property type="term" value="F:peptidase inhibitor activity"/>
    <property type="evidence" value="ECO:0007669"/>
    <property type="project" value="UniProtKB-KW"/>
</dbReference>
<evidence type="ECO:0000256" key="4">
    <source>
        <dbReference type="SAM" id="SignalP"/>
    </source>
</evidence>
<name>A0A131YWN5_RHIAP</name>
<dbReference type="CDD" id="cd19941">
    <property type="entry name" value="TIL"/>
    <property type="match status" value="18"/>
</dbReference>
<evidence type="ECO:0000256" key="2">
    <source>
        <dbReference type="ARBA" id="ARBA00023157"/>
    </source>
</evidence>
<dbReference type="InterPro" id="IPR051368">
    <property type="entry name" value="SerProtInhib-TIL_Domain"/>
</dbReference>
<evidence type="ECO:0000256" key="1">
    <source>
        <dbReference type="ARBA" id="ARBA00022690"/>
    </source>
</evidence>
<feature type="compositionally biased region" description="Low complexity" evidence="3">
    <location>
        <begin position="1286"/>
        <end position="1297"/>
    </location>
</feature>
<reference evidence="6" key="1">
    <citation type="journal article" date="2016" name="Ticks Tick Borne Dis.">
        <title>De novo assembly and annotation of the salivary gland transcriptome of Rhipicephalus appendiculatus male and female ticks during blood feeding.</title>
        <authorList>
            <person name="de Castro M.H."/>
            <person name="de Klerk D."/>
            <person name="Pienaar R."/>
            <person name="Latif A.A."/>
            <person name="Rees D.J."/>
            <person name="Mans B.J."/>
        </authorList>
    </citation>
    <scope>NUCLEOTIDE SEQUENCE</scope>
    <source>
        <tissue evidence="6">Salivary glands</tissue>
    </source>
</reference>
<dbReference type="PANTHER" id="PTHR23259:SF70">
    <property type="entry name" value="ACCESSORY GLAND PROTEIN ACP62F-RELATED"/>
    <property type="match status" value="1"/>
</dbReference>
<keyword evidence="1" id="KW-0646">Protease inhibitor</keyword>
<feature type="domain" description="TIL" evidence="5">
    <location>
        <begin position="1199"/>
        <end position="1254"/>
    </location>
</feature>
<evidence type="ECO:0000259" key="5">
    <source>
        <dbReference type="Pfam" id="PF01826"/>
    </source>
</evidence>
<dbReference type="Gene3D" id="2.10.25.10">
    <property type="entry name" value="Laminin"/>
    <property type="match status" value="19"/>
</dbReference>
<feature type="domain" description="TIL" evidence="5">
    <location>
        <begin position="685"/>
        <end position="739"/>
    </location>
</feature>
<feature type="domain" description="TIL" evidence="5">
    <location>
        <begin position="166"/>
        <end position="222"/>
    </location>
</feature>
<feature type="domain" description="TIL" evidence="5">
    <location>
        <begin position="1070"/>
        <end position="1125"/>
    </location>
</feature>
<evidence type="ECO:0000313" key="6">
    <source>
        <dbReference type="EMBL" id="JAP82586.1"/>
    </source>
</evidence>
<feature type="domain" description="TIL" evidence="5">
    <location>
        <begin position="360"/>
        <end position="416"/>
    </location>
</feature>
<feature type="domain" description="TIL" evidence="5">
    <location>
        <begin position="99"/>
        <end position="152"/>
    </location>
</feature>
<dbReference type="SUPFAM" id="SSF57567">
    <property type="entry name" value="Serine protease inhibitors"/>
    <property type="match status" value="16"/>
</dbReference>
<feature type="domain" description="TIL" evidence="5">
    <location>
        <begin position="555"/>
        <end position="610"/>
    </location>
</feature>
<feature type="domain" description="TIL" evidence="5">
    <location>
        <begin position="426"/>
        <end position="480"/>
    </location>
</feature>
<dbReference type="InterPro" id="IPR036084">
    <property type="entry name" value="Ser_inhib-like_sf"/>
</dbReference>
<feature type="domain" description="TIL" evidence="5">
    <location>
        <begin position="748"/>
        <end position="803"/>
    </location>
</feature>
<accession>A0A131YWN5</accession>
<dbReference type="PANTHER" id="PTHR23259">
    <property type="entry name" value="RIDDLE"/>
    <property type="match status" value="1"/>
</dbReference>
<feature type="compositionally biased region" description="Pro residues" evidence="3">
    <location>
        <begin position="1312"/>
        <end position="1351"/>
    </location>
</feature>
<evidence type="ECO:0000256" key="3">
    <source>
        <dbReference type="SAM" id="MobiDB-lite"/>
    </source>
</evidence>
<feature type="compositionally biased region" description="Low complexity" evidence="3">
    <location>
        <begin position="1386"/>
        <end position="1396"/>
    </location>
</feature>
<feature type="signal peptide" evidence="4">
    <location>
        <begin position="1"/>
        <end position="23"/>
    </location>
</feature>
<feature type="compositionally biased region" description="Low complexity" evidence="3">
    <location>
        <begin position="1352"/>
        <end position="1378"/>
    </location>
</feature>
<feature type="domain" description="TIL" evidence="5">
    <location>
        <begin position="233"/>
        <end position="287"/>
    </location>
</feature>
<keyword evidence="4" id="KW-0732">Signal</keyword>
<protein>
    <submittedName>
        <fullName evidence="6">TIL domain containing protein</fullName>
    </submittedName>
</protein>
<organism evidence="6">
    <name type="scientific">Rhipicephalus appendiculatus</name>
    <name type="common">Brown ear tick</name>
    <dbReference type="NCBI Taxonomy" id="34631"/>
    <lineage>
        <taxon>Eukaryota</taxon>
        <taxon>Metazoa</taxon>
        <taxon>Ecdysozoa</taxon>
        <taxon>Arthropoda</taxon>
        <taxon>Chelicerata</taxon>
        <taxon>Arachnida</taxon>
        <taxon>Acari</taxon>
        <taxon>Parasitiformes</taxon>
        <taxon>Ixodida</taxon>
        <taxon>Ixodoidea</taxon>
        <taxon>Ixodidae</taxon>
        <taxon>Rhipicephalinae</taxon>
        <taxon>Rhipicephalus</taxon>
        <taxon>Rhipicephalus</taxon>
    </lineage>
</organism>
<feature type="domain" description="TIL" evidence="5">
    <location>
        <begin position="1135"/>
        <end position="1189"/>
    </location>
</feature>
<sequence length="1458" mass="156187">MRLSAVTATRLVALILCVGKATSKCGQVCTSCVPCRSSCGPDEEATPAGIRQQDDFCKPKLTSPSELNKLRTCLCKRGYVRNAWGKCIRREDCYTCRHKANMDFSYCSSSCPETCGVLEQKNCSILCVRGCACAPGYSRLSPGGPCVRPDQCPIRPPAPAPTCPGPHQIYTACPSPCPITCANLNNPPRACPAICGDRHCVCVPGYLAAQENPLKCVPIDECPGREPRRCRGHHQRYTTCKPRCPATCAINGTRICLAGCAGEGCVCRPGYVILRENPLTCVRRQDCPAKPKVCTGPGQRFTTCKSRCPPTCWDNGPQVCTADCAGQGCECMQGFVQLQAKPLVCVRRDKCPAPPQQCLGENQIYTRCKSPCPATCLDFAVPRFCGNTCAGEGCVCKEGFVMLKKTPLKCVRPDQCTPAPEKCTGINQVYSRCKSRCPETCDEPGPRRCTKECAGVGCVCKPGFVQLYEQPLLCVPREQCPAKPQQCLGANQVYTSCKSSCPETCEDRGVGPRVCTANCAGQGCVCKEGYVVLSANPLVCVLREQCPLKPSQCAGANQVYTNCKSRCPQTCSDNGPKACTLDCAGDGCVCKEGYVQLQDNPLICVRRDQCPARPQQCPGANQVFTTCKSRCPATCVDNGPRVCTADCAGQGCVCQEGYFQLQANPLICVSLEICESMADQWCPGGNQTYTSCKSSCPATCSNLGTNKCTKNCAGRGCVCKKGFVQLRADPLVCVRREDCQLSPGYCPGANQEYSSCKSSCPLTCSDSGPRPCTLECAGQGCVCKQGFIELQNNPLICVRRDQCPAKPQQCPGPNQMFTTCKSRCPEKCSDKGPRPCTADCAGQGCVCMEGYVQLKDEPLVCVPRNECPEPPKVCKRANQEYTRCKQRCPATCSRRKGPTTCSTECNGEGCTCKKGSLQLQKRPLVCVTEEMCDFILQLRCPGEHQVYTPCKSLCPKTCADDETPQCADQCGGHGCVCEKGYVQLQADPLICVRRKDCPARPRQCKRPNQVYTPCKSRCPLTCSKKLPQVCTADCAGDGCVCKAGFFELQRKPLLCVSEETCDSSYQWCKGENQMYSFCKSRCPETCSDDGPRYCSNKCGGHGCVCRDGYVQLSTDPLTCVRREQCPSVPKSCPVSNQAYTTCKSRCPATCTNKQPGPCTQECAGEGCVCKTGYVQLLEKPLICVRAAECPATPERCSGINQVYTDCKSPCPISCWDTKKIHACPPTCAGQGCECRRGTVMLRQTPLICVEPAQCFGIVDSADPDLGSKIKTAVSDGLHLPGAPVMPSESSSPTTNTSVGPGIAALPPEQPKETPPPNLPPLPPLPSPKPRPVPGIPQVPTVPVPPPPPSLPTNPAGPVVVPEAPPEVTKVPVQSSKPTVTPPSVPSAPAYPSTPVTPAQPSYPSGYPVTNMIPGAPVYPGVAMYPGASVISPAGVPMIPGSPVENEPAVKTLFNKAHY</sequence>
<feature type="domain" description="TIL" evidence="5">
    <location>
        <begin position="812"/>
        <end position="867"/>
    </location>
</feature>
<dbReference type="Pfam" id="PF01826">
    <property type="entry name" value="TIL"/>
    <property type="match status" value="15"/>
</dbReference>
<feature type="region of interest" description="Disordered" evidence="3">
    <location>
        <begin position="1279"/>
        <end position="1396"/>
    </location>
</feature>
<feature type="domain" description="TIL" evidence="5">
    <location>
        <begin position="942"/>
        <end position="997"/>
    </location>
</feature>
<feature type="chain" id="PRO_5007286204" evidence="4">
    <location>
        <begin position="24"/>
        <end position="1458"/>
    </location>
</feature>
<dbReference type="EMBL" id="GEDV01005971">
    <property type="protein sequence ID" value="JAP82586.1"/>
    <property type="molecule type" value="Transcribed_RNA"/>
</dbReference>
<keyword evidence="2" id="KW-1015">Disulfide bond</keyword>
<dbReference type="InterPro" id="IPR002919">
    <property type="entry name" value="TIL_dom"/>
</dbReference>
<feature type="domain" description="TIL" evidence="5">
    <location>
        <begin position="1006"/>
        <end position="1061"/>
    </location>
</feature>
<feature type="domain" description="TIL" evidence="5">
    <location>
        <begin position="489"/>
        <end position="546"/>
    </location>
</feature>
<proteinExistence type="predicted"/>